<dbReference type="Gene3D" id="3.10.20.90">
    <property type="entry name" value="Phosphatidylinositol 3-kinase Catalytic Subunit, Chain A, domain 1"/>
    <property type="match status" value="2"/>
</dbReference>
<protein>
    <recommendedName>
        <fullName evidence="5">BolA-like protein</fullName>
    </recommendedName>
</protein>
<comment type="similarity">
    <text evidence="1 2">Belongs to the BolA/IbaG family.</text>
</comment>
<dbReference type="PANTHER" id="PTHR46229:SF2">
    <property type="entry name" value="BOLA-LIKE PROTEIN 1"/>
    <property type="match status" value="1"/>
</dbReference>
<sequence>MSKDGWPSCPHAQTRLRQQLEAQIPDITYLDLQDLSQRDSSDQAEACEDQRQVKLGITVVSQAFQGLPRLQRHRMVHSALQRELAQGAIHALPEMKTFTPEEWFQRDVRDAREWVEPRLRQAISQIEHLEVQDVTNGHAVVGYLDGSRRALNPNGLELELLVVSSSFANMKTLQRQQLVNGALAKELMSGEIHALPRMKVYTPDQWERLKSSQQQPQLVSDMKRQKLGTQCA</sequence>
<dbReference type="SUPFAM" id="SSF82657">
    <property type="entry name" value="BolA-like"/>
    <property type="match status" value="2"/>
</dbReference>
<gene>
    <name evidence="3" type="ORF">EVOR1521_LOCUS25985</name>
</gene>
<keyword evidence="4" id="KW-1185">Reference proteome</keyword>
<organism evidence="3 4">
    <name type="scientific">Effrenium voratum</name>
    <dbReference type="NCBI Taxonomy" id="2562239"/>
    <lineage>
        <taxon>Eukaryota</taxon>
        <taxon>Sar</taxon>
        <taxon>Alveolata</taxon>
        <taxon>Dinophyceae</taxon>
        <taxon>Suessiales</taxon>
        <taxon>Symbiodiniaceae</taxon>
        <taxon>Effrenium</taxon>
    </lineage>
</organism>
<evidence type="ECO:0000256" key="2">
    <source>
        <dbReference type="RuleBase" id="RU003860"/>
    </source>
</evidence>
<dbReference type="AlphaFoldDB" id="A0AA36JBR1"/>
<dbReference type="InterPro" id="IPR036065">
    <property type="entry name" value="BolA-like_sf"/>
</dbReference>
<evidence type="ECO:0000256" key="1">
    <source>
        <dbReference type="ARBA" id="ARBA00005578"/>
    </source>
</evidence>
<evidence type="ECO:0000313" key="4">
    <source>
        <dbReference type="Proteomes" id="UP001178507"/>
    </source>
</evidence>
<dbReference type="InterPro" id="IPR002634">
    <property type="entry name" value="BolA"/>
</dbReference>
<name>A0AA36JBR1_9DINO</name>
<reference evidence="3" key="1">
    <citation type="submission" date="2023-08" db="EMBL/GenBank/DDBJ databases">
        <authorList>
            <person name="Chen Y."/>
            <person name="Shah S."/>
            <person name="Dougan E. K."/>
            <person name="Thang M."/>
            <person name="Chan C."/>
        </authorList>
    </citation>
    <scope>NUCLEOTIDE SEQUENCE</scope>
</reference>
<dbReference type="PANTHER" id="PTHR46229">
    <property type="entry name" value="BOLA TRANSCRIPTION REGULATOR"/>
    <property type="match status" value="1"/>
</dbReference>
<dbReference type="InterPro" id="IPR050961">
    <property type="entry name" value="BolA/IbaG_stress_morph_reg"/>
</dbReference>
<comment type="caution">
    <text evidence="3">The sequence shown here is derived from an EMBL/GenBank/DDBJ whole genome shotgun (WGS) entry which is preliminary data.</text>
</comment>
<dbReference type="EMBL" id="CAUJNA010003488">
    <property type="protein sequence ID" value="CAJ1403270.1"/>
    <property type="molecule type" value="Genomic_DNA"/>
</dbReference>
<dbReference type="Pfam" id="PF01722">
    <property type="entry name" value="BolA"/>
    <property type="match status" value="2"/>
</dbReference>
<proteinExistence type="inferred from homology"/>
<evidence type="ECO:0008006" key="5">
    <source>
        <dbReference type="Google" id="ProtNLM"/>
    </source>
</evidence>
<accession>A0AA36JBR1</accession>
<evidence type="ECO:0000313" key="3">
    <source>
        <dbReference type="EMBL" id="CAJ1403270.1"/>
    </source>
</evidence>
<dbReference type="Proteomes" id="UP001178507">
    <property type="component" value="Unassembled WGS sequence"/>
</dbReference>